<keyword evidence="13" id="KW-1185">Reference proteome</keyword>
<feature type="active site" evidence="9">
    <location>
        <position position="137"/>
    </location>
</feature>
<evidence type="ECO:0000256" key="7">
    <source>
        <dbReference type="ARBA" id="ARBA00022989"/>
    </source>
</evidence>
<name>A0A4R7PC86_9GAMM</name>
<keyword evidence="5 9" id="KW-0064">Aspartyl protease</keyword>
<feature type="transmembrane region" description="Helical" evidence="9">
    <location>
        <begin position="92"/>
        <end position="109"/>
    </location>
</feature>
<sequence>MAAFKLKNVHWLWVSAGVILADQITKQLVIRSIERFESITVLPLLNWVHLHNRGAAFSMMSQMPPWFFVLLGVGVAVGIMVWMRRNPFGQRLVASGLALILGGALGNVIDRVRLGHVTDFVDFHIDDWHFAAFNVADAAITVGAGLLILDMLLEWLRARAARKVVGDGPLP</sequence>
<dbReference type="AlphaFoldDB" id="A0A4R7PC86"/>
<keyword evidence="8 9" id="KW-0472">Membrane</keyword>
<keyword evidence="7 9" id="KW-1133">Transmembrane helix</keyword>
<dbReference type="PROSITE" id="PS00855">
    <property type="entry name" value="SPASE_II"/>
    <property type="match status" value="1"/>
</dbReference>
<proteinExistence type="inferred from homology"/>
<dbReference type="NCBIfam" id="TIGR00077">
    <property type="entry name" value="lspA"/>
    <property type="match status" value="1"/>
</dbReference>
<comment type="subcellular location">
    <subcellularLocation>
        <location evidence="9">Cell membrane</location>
        <topology evidence="9">Multi-pass membrane protein</topology>
    </subcellularLocation>
</comment>
<evidence type="ECO:0000313" key="12">
    <source>
        <dbReference type="EMBL" id="TDU31239.1"/>
    </source>
</evidence>
<evidence type="ECO:0000256" key="9">
    <source>
        <dbReference type="HAMAP-Rule" id="MF_00161"/>
    </source>
</evidence>
<evidence type="ECO:0000256" key="11">
    <source>
        <dbReference type="RuleBase" id="RU004181"/>
    </source>
</evidence>
<dbReference type="Proteomes" id="UP000295341">
    <property type="component" value="Unassembled WGS sequence"/>
</dbReference>
<evidence type="ECO:0000256" key="1">
    <source>
        <dbReference type="ARBA" id="ARBA00006139"/>
    </source>
</evidence>
<comment type="function">
    <text evidence="9 10">This protein specifically catalyzes the removal of signal peptides from prolipoproteins.</text>
</comment>
<keyword evidence="3 9" id="KW-0645">Protease</keyword>
<comment type="similarity">
    <text evidence="1 9 11">Belongs to the peptidase A8 family.</text>
</comment>
<evidence type="ECO:0000256" key="3">
    <source>
        <dbReference type="ARBA" id="ARBA00022670"/>
    </source>
</evidence>
<protein>
    <recommendedName>
        <fullName evidence="9">Lipoprotein signal peptidase</fullName>
        <ecNumber evidence="9">3.4.23.36</ecNumber>
    </recommendedName>
    <alternativeName>
        <fullName evidence="9">Prolipoprotein signal peptidase</fullName>
    </alternativeName>
    <alternativeName>
        <fullName evidence="9">Signal peptidase II</fullName>
        <shortName evidence="9">SPase II</shortName>
    </alternativeName>
</protein>
<evidence type="ECO:0000256" key="5">
    <source>
        <dbReference type="ARBA" id="ARBA00022750"/>
    </source>
</evidence>
<dbReference type="EMBL" id="SOBT01000008">
    <property type="protein sequence ID" value="TDU31239.1"/>
    <property type="molecule type" value="Genomic_DNA"/>
</dbReference>
<dbReference type="PRINTS" id="PR00781">
    <property type="entry name" value="LIPOSIGPTASE"/>
</dbReference>
<evidence type="ECO:0000256" key="8">
    <source>
        <dbReference type="ARBA" id="ARBA00023136"/>
    </source>
</evidence>
<evidence type="ECO:0000256" key="6">
    <source>
        <dbReference type="ARBA" id="ARBA00022801"/>
    </source>
</evidence>
<dbReference type="GO" id="GO:0004190">
    <property type="term" value="F:aspartic-type endopeptidase activity"/>
    <property type="evidence" value="ECO:0007669"/>
    <property type="project" value="UniProtKB-UniRule"/>
</dbReference>
<keyword evidence="6 9" id="KW-0378">Hydrolase</keyword>
<comment type="caution">
    <text evidence="12">The sequence shown here is derived from an EMBL/GenBank/DDBJ whole genome shotgun (WGS) entry which is preliminary data.</text>
</comment>
<keyword evidence="2 9" id="KW-1003">Cell membrane</keyword>
<dbReference type="GO" id="GO:0006508">
    <property type="term" value="P:proteolysis"/>
    <property type="evidence" value="ECO:0007669"/>
    <property type="project" value="UniProtKB-KW"/>
</dbReference>
<evidence type="ECO:0000313" key="13">
    <source>
        <dbReference type="Proteomes" id="UP000295341"/>
    </source>
</evidence>
<evidence type="ECO:0000256" key="4">
    <source>
        <dbReference type="ARBA" id="ARBA00022692"/>
    </source>
</evidence>
<keyword evidence="4 9" id="KW-0812">Transmembrane</keyword>
<dbReference type="PANTHER" id="PTHR33695:SF1">
    <property type="entry name" value="LIPOPROTEIN SIGNAL PEPTIDASE"/>
    <property type="match status" value="1"/>
</dbReference>
<accession>A0A4R7PC86</accession>
<evidence type="ECO:0000256" key="2">
    <source>
        <dbReference type="ARBA" id="ARBA00022475"/>
    </source>
</evidence>
<dbReference type="RefSeq" id="WP_246051494.1">
    <property type="nucleotide sequence ID" value="NZ_MWIN01000014.1"/>
</dbReference>
<dbReference type="GO" id="GO:0005886">
    <property type="term" value="C:plasma membrane"/>
    <property type="evidence" value="ECO:0007669"/>
    <property type="project" value="UniProtKB-SubCell"/>
</dbReference>
<dbReference type="Pfam" id="PF01252">
    <property type="entry name" value="Peptidase_A8"/>
    <property type="match status" value="1"/>
</dbReference>
<dbReference type="EC" id="3.4.23.36" evidence="9"/>
<comment type="catalytic activity">
    <reaction evidence="9 10">
        <text>Release of signal peptides from bacterial membrane prolipoproteins. Hydrolyzes -Xaa-Yaa-Zaa-|-(S,diacylglyceryl)Cys-, in which Xaa is hydrophobic (preferably Leu), and Yaa (Ala or Ser) and Zaa (Gly or Ala) have small, neutral side chains.</text>
        <dbReference type="EC" id="3.4.23.36"/>
    </reaction>
</comment>
<dbReference type="InterPro" id="IPR001872">
    <property type="entry name" value="Peptidase_A8"/>
</dbReference>
<organism evidence="12 13">
    <name type="scientific">Panacagrimonas perspica</name>
    <dbReference type="NCBI Taxonomy" id="381431"/>
    <lineage>
        <taxon>Bacteria</taxon>
        <taxon>Pseudomonadati</taxon>
        <taxon>Pseudomonadota</taxon>
        <taxon>Gammaproteobacteria</taxon>
        <taxon>Nevskiales</taxon>
        <taxon>Nevskiaceae</taxon>
        <taxon>Panacagrimonas</taxon>
    </lineage>
</organism>
<dbReference type="UniPathway" id="UPA00665"/>
<evidence type="ECO:0000256" key="10">
    <source>
        <dbReference type="RuleBase" id="RU000594"/>
    </source>
</evidence>
<dbReference type="PANTHER" id="PTHR33695">
    <property type="entry name" value="LIPOPROTEIN SIGNAL PEPTIDASE"/>
    <property type="match status" value="1"/>
</dbReference>
<comment type="pathway">
    <text evidence="9">Protein modification; lipoprotein biosynthesis (signal peptide cleavage).</text>
</comment>
<feature type="transmembrane region" description="Helical" evidence="9">
    <location>
        <begin position="66"/>
        <end position="83"/>
    </location>
</feature>
<gene>
    <name evidence="9" type="primary">lspA</name>
    <name evidence="12" type="ORF">DFR24_0603</name>
</gene>
<feature type="active site" evidence="9">
    <location>
        <position position="119"/>
    </location>
</feature>
<feature type="transmembrane region" description="Helical" evidence="9">
    <location>
        <begin position="129"/>
        <end position="153"/>
    </location>
</feature>
<reference evidence="12 13" key="1">
    <citation type="submission" date="2019-03" db="EMBL/GenBank/DDBJ databases">
        <title>Genomic Encyclopedia of Type Strains, Phase IV (KMG-IV): sequencing the most valuable type-strain genomes for metagenomic binning, comparative biology and taxonomic classification.</title>
        <authorList>
            <person name="Goeker M."/>
        </authorList>
    </citation>
    <scope>NUCLEOTIDE SEQUENCE [LARGE SCALE GENOMIC DNA]</scope>
    <source>
        <strain evidence="12 13">DSM 26377</strain>
    </source>
</reference>
<dbReference type="HAMAP" id="MF_00161">
    <property type="entry name" value="LspA"/>
    <property type="match status" value="1"/>
</dbReference>
<comment type="caution">
    <text evidence="9">Lacks conserved residue(s) required for the propagation of feature annotation.</text>
</comment>